<feature type="chain" id="PRO_5047400521" evidence="1">
    <location>
        <begin position="28"/>
        <end position="308"/>
    </location>
</feature>
<protein>
    <submittedName>
        <fullName evidence="3">Alpha/beta hydrolase family protein</fullName>
    </submittedName>
</protein>
<accession>A0ABN3TYL3</accession>
<comment type="caution">
    <text evidence="3">The sequence shown here is derived from an EMBL/GenBank/DDBJ whole genome shotgun (WGS) entry which is preliminary data.</text>
</comment>
<gene>
    <name evidence="3" type="ORF">GCM10010439_10960</name>
</gene>
<dbReference type="SUPFAM" id="SSF53474">
    <property type="entry name" value="alpha/beta-Hydrolases"/>
    <property type="match status" value="1"/>
</dbReference>
<dbReference type="InterPro" id="IPR029058">
    <property type="entry name" value="AB_hydrolase_fold"/>
</dbReference>
<dbReference type="EMBL" id="BAAATZ010000003">
    <property type="protein sequence ID" value="GAA2721215.1"/>
    <property type="molecule type" value="Genomic_DNA"/>
</dbReference>
<feature type="domain" description="DUF1023" evidence="2">
    <location>
        <begin position="80"/>
        <end position="254"/>
    </location>
</feature>
<name>A0ABN3TYL3_9ACTN</name>
<dbReference type="InterPro" id="IPR010427">
    <property type="entry name" value="DUF1023"/>
</dbReference>
<evidence type="ECO:0000256" key="1">
    <source>
        <dbReference type="SAM" id="SignalP"/>
    </source>
</evidence>
<evidence type="ECO:0000259" key="2">
    <source>
        <dbReference type="Pfam" id="PF06259"/>
    </source>
</evidence>
<organism evidence="3 4">
    <name type="scientific">Actinocorallia aurantiaca</name>
    <dbReference type="NCBI Taxonomy" id="46204"/>
    <lineage>
        <taxon>Bacteria</taxon>
        <taxon>Bacillati</taxon>
        <taxon>Actinomycetota</taxon>
        <taxon>Actinomycetes</taxon>
        <taxon>Streptosporangiales</taxon>
        <taxon>Thermomonosporaceae</taxon>
        <taxon>Actinocorallia</taxon>
    </lineage>
</organism>
<evidence type="ECO:0000313" key="3">
    <source>
        <dbReference type="EMBL" id="GAA2721215.1"/>
    </source>
</evidence>
<keyword evidence="3" id="KW-0378">Hydrolase</keyword>
<keyword evidence="4" id="KW-1185">Reference proteome</keyword>
<reference evidence="3 4" key="1">
    <citation type="journal article" date="2019" name="Int. J. Syst. Evol. Microbiol.">
        <title>The Global Catalogue of Microorganisms (GCM) 10K type strain sequencing project: providing services to taxonomists for standard genome sequencing and annotation.</title>
        <authorList>
            <consortium name="The Broad Institute Genomics Platform"/>
            <consortium name="The Broad Institute Genome Sequencing Center for Infectious Disease"/>
            <person name="Wu L."/>
            <person name="Ma J."/>
        </authorList>
    </citation>
    <scope>NUCLEOTIDE SEQUENCE [LARGE SCALE GENOMIC DNA]</scope>
    <source>
        <strain evidence="3 4">JCM 8201</strain>
    </source>
</reference>
<dbReference type="Proteomes" id="UP001501842">
    <property type="component" value="Unassembled WGS sequence"/>
</dbReference>
<dbReference type="Pfam" id="PF06259">
    <property type="entry name" value="Abhydrolase_8"/>
    <property type="match status" value="1"/>
</dbReference>
<keyword evidence="1" id="KW-0732">Signal</keyword>
<dbReference type="GO" id="GO:0016787">
    <property type="term" value="F:hydrolase activity"/>
    <property type="evidence" value="ECO:0007669"/>
    <property type="project" value="UniProtKB-KW"/>
</dbReference>
<sequence>MRSAPALLSAAALVTTLTGAPPAAAYAAPSPLPPLTRPDARYAAVQADIGRALTAAHRYGEGGRVRVLAAFRGRTFLSFDPRGAGRAVEVLGDPATAQRIAVVVPGADNDLGDYDSVKFVGGAARSLYEQAGRLSPGARLAVVAWLGYDPPRTAGLSVLSTGRAEKGSRALVSFTRELRALNPSAELALVCHSYGSVVCAKAAPDVRASDIALIGSPGTTADRAADLSPSTRFPATRVWAARSGGDWTRFVPNVRFFKLGFGRDPVSREFGARPFPAGDGTHADYFKPGGESVRNLALIALGAQVPRG</sequence>
<proteinExistence type="predicted"/>
<feature type="signal peptide" evidence="1">
    <location>
        <begin position="1"/>
        <end position="27"/>
    </location>
</feature>
<dbReference type="RefSeq" id="WP_344449033.1">
    <property type="nucleotide sequence ID" value="NZ_BAAATZ010000003.1"/>
</dbReference>
<evidence type="ECO:0000313" key="4">
    <source>
        <dbReference type="Proteomes" id="UP001501842"/>
    </source>
</evidence>